<evidence type="ECO:0000313" key="2">
    <source>
        <dbReference type="EMBL" id="KAF3340024.1"/>
    </source>
</evidence>
<comment type="caution">
    <text evidence="2">The sequence shown here is derived from an EMBL/GenBank/DDBJ whole genome shotgun (WGS) entry which is preliminary data.</text>
</comment>
<feature type="region of interest" description="Disordered" evidence="1">
    <location>
        <begin position="41"/>
        <end position="65"/>
    </location>
</feature>
<accession>A0A833RW57</accession>
<dbReference type="Proteomes" id="UP000623129">
    <property type="component" value="Unassembled WGS sequence"/>
</dbReference>
<dbReference type="OrthoDB" id="1111059at2759"/>
<organism evidence="2 3">
    <name type="scientific">Carex littledalei</name>
    <dbReference type="NCBI Taxonomy" id="544730"/>
    <lineage>
        <taxon>Eukaryota</taxon>
        <taxon>Viridiplantae</taxon>
        <taxon>Streptophyta</taxon>
        <taxon>Embryophyta</taxon>
        <taxon>Tracheophyta</taxon>
        <taxon>Spermatophyta</taxon>
        <taxon>Magnoliopsida</taxon>
        <taxon>Liliopsida</taxon>
        <taxon>Poales</taxon>
        <taxon>Cyperaceae</taxon>
        <taxon>Cyperoideae</taxon>
        <taxon>Cariceae</taxon>
        <taxon>Carex</taxon>
        <taxon>Carex subgen. Euthyceras</taxon>
    </lineage>
</organism>
<sequence>MSKEEDREAPAPNSSTSFSFSGEAELEAIFNQEIPFVHHDSPQRISAIDFPSQDQEEDSDDNLEDEFEFPSVIRDSTVAVHYPIYPVFGRPHISSPASPELDTPVRLPLRRLLVEERNSSIGSTSSSSSTAEVDLEGIPAESYCLWTPGSAPQTPTRCHKSGSTGSLVKWKKISDLVLGRSQSDGKEKFVFISANGNEKQEKKDKEKEKEKEKRKKNGKGGKVTTEVDTITAHRMYYGNKSGMGNGVAGPRKSFLPYKQDLVGLFASVNGISRSHHPF</sequence>
<proteinExistence type="predicted"/>
<dbReference type="EMBL" id="SWLB01000003">
    <property type="protein sequence ID" value="KAF3340024.1"/>
    <property type="molecule type" value="Genomic_DNA"/>
</dbReference>
<dbReference type="PANTHER" id="PTHR33095">
    <property type="entry name" value="OS07G0619500 PROTEIN"/>
    <property type="match status" value="1"/>
</dbReference>
<keyword evidence="3" id="KW-1185">Reference proteome</keyword>
<protein>
    <submittedName>
        <fullName evidence="2">Uncharacterized protein</fullName>
    </submittedName>
</protein>
<dbReference type="InterPro" id="IPR012442">
    <property type="entry name" value="DUF1645_plant"/>
</dbReference>
<feature type="compositionally biased region" description="Acidic residues" evidence="1">
    <location>
        <begin position="54"/>
        <end position="65"/>
    </location>
</feature>
<dbReference type="Pfam" id="PF07816">
    <property type="entry name" value="DUF1645"/>
    <property type="match status" value="1"/>
</dbReference>
<evidence type="ECO:0000256" key="1">
    <source>
        <dbReference type="SAM" id="MobiDB-lite"/>
    </source>
</evidence>
<feature type="region of interest" description="Disordered" evidence="1">
    <location>
        <begin position="1"/>
        <end position="20"/>
    </location>
</feature>
<dbReference type="AlphaFoldDB" id="A0A833RW57"/>
<name>A0A833RW57_9POAL</name>
<evidence type="ECO:0000313" key="3">
    <source>
        <dbReference type="Proteomes" id="UP000623129"/>
    </source>
</evidence>
<gene>
    <name evidence="2" type="ORF">FCM35_KLT15795</name>
</gene>
<feature type="region of interest" description="Disordered" evidence="1">
    <location>
        <begin position="197"/>
        <end position="225"/>
    </location>
</feature>
<reference evidence="2" key="1">
    <citation type="submission" date="2020-01" db="EMBL/GenBank/DDBJ databases">
        <title>Genome sequence of Kobresia littledalei, the first chromosome-level genome in the family Cyperaceae.</title>
        <authorList>
            <person name="Qu G."/>
        </authorList>
    </citation>
    <scope>NUCLEOTIDE SEQUENCE</scope>
    <source>
        <strain evidence="2">C.B.Clarke</strain>
        <tissue evidence="2">Leaf</tissue>
    </source>
</reference>
<feature type="compositionally biased region" description="Basic and acidic residues" evidence="1">
    <location>
        <begin position="198"/>
        <end position="211"/>
    </location>
</feature>
<dbReference type="PANTHER" id="PTHR33095:SF127">
    <property type="entry name" value="OS05G0578100 PROTEIN"/>
    <property type="match status" value="1"/>
</dbReference>